<feature type="region of interest" description="Disordered" evidence="2">
    <location>
        <begin position="93"/>
        <end position="121"/>
    </location>
</feature>
<sequence>MTDIISSRGPPPAPPPHALSFAEDSATEYFSEVDTALNTPTSWTTEHLPTPQLNSRWSLSSSWSSTFSRPASIHNNNHNTNKRNSEFFIPRRSISPKNMNDRTHHRTSLPPNSISTPVPTSGGAKLFSKLAAFSHNSTANSTNSNIIQEEGQQERREKRQRQQSSQPHNNYSNQHHNHNDHHYNGNNNNINHHYHNHNINHSNHHYHNNSSNKINSSQQQQHQHQHQHQHQQRQQQQQQQQQYRMHPHESIRVQRLLGMVYQFQQTSSSSSSKVNNNNHSSIEGHNDDQAFSAFCTQLQTYLESWADLKQGKRHVVRQTKTTILRNQRTSSIRSKRQKRNIADRPSYRQNNYQQNQNSQLSDSDSDSDSDNNYDNDEDDELESANIQQRPNTSHEKLLARINGLEKALERSKYDKNQVEQKLNSVQAKFAVTRQQQEMFLEEEECIDDAQQPSINVDNVDELQKNDISSSPSDNNNIEQQRLVEENNTLKKAIEQQEQSYQEVCTMLTQTQATITELELKLQTANDSLVEKQHITCDCKQTIIAERDVKIQDLEATLQQLLTERQNWEQQAAEKYFHEKETFKVQISREVRELAGALAEQESQMDVLEKRRQQDALTINRIEALKRAAEQKCQKRLDDWEVEEKKLRMTVATLEAKVVKLEQDTLVLYSKNLKLAHQLGQWAP</sequence>
<dbReference type="Proteomes" id="UP000646827">
    <property type="component" value="Unassembled WGS sequence"/>
</dbReference>
<keyword evidence="4" id="KW-1185">Reference proteome</keyword>
<dbReference type="OrthoDB" id="2290754at2759"/>
<name>A0A8H7VPM5_9FUNG</name>
<gene>
    <name evidence="3" type="ORF">INT45_000183</name>
</gene>
<feature type="compositionally biased region" description="Polar residues" evidence="2">
    <location>
        <begin position="318"/>
        <end position="332"/>
    </location>
</feature>
<evidence type="ECO:0000256" key="1">
    <source>
        <dbReference type="SAM" id="Coils"/>
    </source>
</evidence>
<dbReference type="AlphaFoldDB" id="A0A8H7VPM5"/>
<accession>A0A8H7VPM5</accession>
<feature type="compositionally biased region" description="Low complexity" evidence="2">
    <location>
        <begin position="208"/>
        <end position="222"/>
    </location>
</feature>
<feature type="coiled-coil region" evidence="1">
    <location>
        <begin position="475"/>
        <end position="610"/>
    </location>
</feature>
<comment type="caution">
    <text evidence="3">The sequence shown here is derived from an EMBL/GenBank/DDBJ whole genome shotgun (WGS) entry which is preliminary data.</text>
</comment>
<evidence type="ECO:0000313" key="4">
    <source>
        <dbReference type="Proteomes" id="UP000646827"/>
    </source>
</evidence>
<proteinExistence type="predicted"/>
<feature type="compositionally biased region" description="Low complexity" evidence="2">
    <location>
        <begin position="136"/>
        <end position="150"/>
    </location>
</feature>
<feature type="compositionally biased region" description="Polar residues" evidence="2">
    <location>
        <begin position="109"/>
        <end position="119"/>
    </location>
</feature>
<evidence type="ECO:0000313" key="3">
    <source>
        <dbReference type="EMBL" id="KAG2224168.1"/>
    </source>
</evidence>
<feature type="compositionally biased region" description="Acidic residues" evidence="2">
    <location>
        <begin position="363"/>
        <end position="382"/>
    </location>
</feature>
<feature type="compositionally biased region" description="Low complexity" evidence="2">
    <location>
        <begin position="349"/>
        <end position="362"/>
    </location>
</feature>
<keyword evidence="1" id="KW-0175">Coiled coil</keyword>
<feature type="region of interest" description="Disordered" evidence="2">
    <location>
        <begin position="136"/>
        <end position="246"/>
    </location>
</feature>
<feature type="region of interest" description="Disordered" evidence="2">
    <location>
        <begin position="311"/>
        <end position="396"/>
    </location>
</feature>
<feature type="coiled-coil region" evidence="1">
    <location>
        <begin position="636"/>
        <end position="663"/>
    </location>
</feature>
<feature type="coiled-coil region" evidence="1">
    <location>
        <begin position="401"/>
        <end position="435"/>
    </location>
</feature>
<reference evidence="3 4" key="1">
    <citation type="submission" date="2020-12" db="EMBL/GenBank/DDBJ databases">
        <title>Metabolic potential, ecology and presence of endohyphal bacteria is reflected in genomic diversity of Mucoromycotina.</title>
        <authorList>
            <person name="Muszewska A."/>
            <person name="Okrasinska A."/>
            <person name="Steczkiewicz K."/>
            <person name="Drgas O."/>
            <person name="Orlowska M."/>
            <person name="Perlinska-Lenart U."/>
            <person name="Aleksandrzak-Piekarczyk T."/>
            <person name="Szatraj K."/>
            <person name="Zielenkiewicz U."/>
            <person name="Pilsyk S."/>
            <person name="Malc E."/>
            <person name="Mieczkowski P."/>
            <person name="Kruszewska J.S."/>
            <person name="Biernat P."/>
            <person name="Pawlowska J."/>
        </authorList>
    </citation>
    <scope>NUCLEOTIDE SEQUENCE [LARGE SCALE GENOMIC DNA]</scope>
    <source>
        <strain evidence="3 4">CBS 142.35</strain>
    </source>
</reference>
<dbReference type="EMBL" id="JAEPRB010000048">
    <property type="protein sequence ID" value="KAG2224168.1"/>
    <property type="molecule type" value="Genomic_DNA"/>
</dbReference>
<feature type="compositionally biased region" description="Low complexity" evidence="2">
    <location>
        <begin position="232"/>
        <end position="243"/>
    </location>
</feature>
<protein>
    <submittedName>
        <fullName evidence="3">Uncharacterized protein</fullName>
    </submittedName>
</protein>
<feature type="compositionally biased region" description="Basic residues" evidence="2">
    <location>
        <begin position="192"/>
        <end position="207"/>
    </location>
</feature>
<evidence type="ECO:0000256" key="2">
    <source>
        <dbReference type="SAM" id="MobiDB-lite"/>
    </source>
</evidence>
<feature type="compositionally biased region" description="Low complexity" evidence="2">
    <location>
        <begin position="162"/>
        <end position="174"/>
    </location>
</feature>
<organism evidence="3 4">
    <name type="scientific">Circinella minor</name>
    <dbReference type="NCBI Taxonomy" id="1195481"/>
    <lineage>
        <taxon>Eukaryota</taxon>
        <taxon>Fungi</taxon>
        <taxon>Fungi incertae sedis</taxon>
        <taxon>Mucoromycota</taxon>
        <taxon>Mucoromycotina</taxon>
        <taxon>Mucoromycetes</taxon>
        <taxon>Mucorales</taxon>
        <taxon>Lichtheimiaceae</taxon>
        <taxon>Circinella</taxon>
    </lineage>
</organism>